<keyword evidence="2 4" id="KW-0863">Zinc-finger</keyword>
<sequence>MNAYLQLFVAVFGVAIAVFLVGMVRHIYFNGFRRRQREWEVSMPERIEDDVYVLSIDDLEEGNTSAGPSKTIEVTPELVDDCLRNLSWSKPDEWCDGEELCSICLDEFSENVETRDIFIAPKCQHAYHLKCISKWVFTRGVIDCPICKQEFISEQEQGSAFQKLARRRSLIHEDPKGTVAEPSLASVETNPATNVSV</sequence>
<name>A0AAV8UL27_9RHOD</name>
<keyword evidence="1" id="KW-0479">Metal-binding</keyword>
<evidence type="ECO:0000259" key="6">
    <source>
        <dbReference type="PROSITE" id="PS50089"/>
    </source>
</evidence>
<feature type="transmembrane region" description="Helical" evidence="5">
    <location>
        <begin position="6"/>
        <end position="28"/>
    </location>
</feature>
<evidence type="ECO:0000313" key="8">
    <source>
        <dbReference type="Proteomes" id="UP001157974"/>
    </source>
</evidence>
<reference evidence="7 8" key="1">
    <citation type="journal article" date="2023" name="Nat. Commun.">
        <title>Origin of minicircular mitochondrial genomes in red algae.</title>
        <authorList>
            <person name="Lee Y."/>
            <person name="Cho C.H."/>
            <person name="Lee Y.M."/>
            <person name="Park S.I."/>
            <person name="Yang J.H."/>
            <person name="West J.A."/>
            <person name="Bhattacharya D."/>
            <person name="Yoon H.S."/>
        </authorList>
    </citation>
    <scope>NUCLEOTIDE SEQUENCE [LARGE SCALE GENOMIC DNA]</scope>
    <source>
        <strain evidence="7 8">CCMP1338</strain>
        <tissue evidence="7">Whole cell</tissue>
    </source>
</reference>
<accession>A0AAV8UL27</accession>
<gene>
    <name evidence="7" type="ORF">NDN08_007179</name>
</gene>
<dbReference type="AlphaFoldDB" id="A0AAV8UL27"/>
<keyword evidence="5" id="KW-0472">Membrane</keyword>
<dbReference type="PANTHER" id="PTHR45798:SF97">
    <property type="entry name" value="ALCOHOL-SENSITIVE RING FINGER PROTEIN 1"/>
    <property type="match status" value="1"/>
</dbReference>
<keyword evidence="8" id="KW-1185">Reference proteome</keyword>
<dbReference type="GO" id="GO:0008270">
    <property type="term" value="F:zinc ion binding"/>
    <property type="evidence" value="ECO:0007669"/>
    <property type="project" value="UniProtKB-KW"/>
</dbReference>
<comment type="caution">
    <text evidence="7">The sequence shown here is derived from an EMBL/GenBank/DDBJ whole genome shotgun (WGS) entry which is preliminary data.</text>
</comment>
<protein>
    <recommendedName>
        <fullName evidence="6">RING-type domain-containing protein</fullName>
    </recommendedName>
</protein>
<dbReference type="InterPro" id="IPR052788">
    <property type="entry name" value="RING-type_E3_ligase_ATL"/>
</dbReference>
<evidence type="ECO:0000256" key="3">
    <source>
        <dbReference type="ARBA" id="ARBA00022833"/>
    </source>
</evidence>
<keyword evidence="5" id="KW-1133">Transmembrane helix</keyword>
<evidence type="ECO:0000256" key="2">
    <source>
        <dbReference type="ARBA" id="ARBA00022771"/>
    </source>
</evidence>
<keyword evidence="5" id="KW-0812">Transmembrane</keyword>
<dbReference type="SMART" id="SM00184">
    <property type="entry name" value="RING"/>
    <property type="match status" value="1"/>
</dbReference>
<evidence type="ECO:0000256" key="5">
    <source>
        <dbReference type="SAM" id="Phobius"/>
    </source>
</evidence>
<organism evidence="7 8">
    <name type="scientific">Rhodosorus marinus</name>
    <dbReference type="NCBI Taxonomy" id="101924"/>
    <lineage>
        <taxon>Eukaryota</taxon>
        <taxon>Rhodophyta</taxon>
        <taxon>Stylonematophyceae</taxon>
        <taxon>Stylonematales</taxon>
        <taxon>Stylonemataceae</taxon>
        <taxon>Rhodosorus</taxon>
    </lineage>
</organism>
<dbReference type="PANTHER" id="PTHR45798">
    <property type="entry name" value="RING-H2 FINGER PROTEIN ATL61-RELATED-RELATED"/>
    <property type="match status" value="1"/>
</dbReference>
<proteinExistence type="predicted"/>
<dbReference type="InterPro" id="IPR013083">
    <property type="entry name" value="Znf_RING/FYVE/PHD"/>
</dbReference>
<dbReference type="SUPFAM" id="SSF57850">
    <property type="entry name" value="RING/U-box"/>
    <property type="match status" value="1"/>
</dbReference>
<evidence type="ECO:0000256" key="1">
    <source>
        <dbReference type="ARBA" id="ARBA00022723"/>
    </source>
</evidence>
<dbReference type="Gene3D" id="3.30.40.10">
    <property type="entry name" value="Zinc/RING finger domain, C3HC4 (zinc finger)"/>
    <property type="match status" value="1"/>
</dbReference>
<evidence type="ECO:0000313" key="7">
    <source>
        <dbReference type="EMBL" id="KAJ8901331.1"/>
    </source>
</evidence>
<dbReference type="PROSITE" id="PS50089">
    <property type="entry name" value="ZF_RING_2"/>
    <property type="match status" value="1"/>
</dbReference>
<dbReference type="Pfam" id="PF13639">
    <property type="entry name" value="zf-RING_2"/>
    <property type="match status" value="1"/>
</dbReference>
<keyword evidence="3" id="KW-0862">Zinc</keyword>
<evidence type="ECO:0000256" key="4">
    <source>
        <dbReference type="PROSITE-ProRule" id="PRU00175"/>
    </source>
</evidence>
<dbReference type="EMBL" id="JAMWBK010000011">
    <property type="protein sequence ID" value="KAJ8901331.1"/>
    <property type="molecule type" value="Genomic_DNA"/>
</dbReference>
<dbReference type="InterPro" id="IPR001841">
    <property type="entry name" value="Znf_RING"/>
</dbReference>
<dbReference type="Proteomes" id="UP001157974">
    <property type="component" value="Unassembled WGS sequence"/>
</dbReference>
<feature type="domain" description="RING-type" evidence="6">
    <location>
        <begin position="101"/>
        <end position="148"/>
    </location>
</feature>